<organism evidence="1 2">
    <name type="scientific">Melia azedarach</name>
    <name type="common">Chinaberry tree</name>
    <dbReference type="NCBI Taxonomy" id="155640"/>
    <lineage>
        <taxon>Eukaryota</taxon>
        <taxon>Viridiplantae</taxon>
        <taxon>Streptophyta</taxon>
        <taxon>Embryophyta</taxon>
        <taxon>Tracheophyta</taxon>
        <taxon>Spermatophyta</taxon>
        <taxon>Magnoliopsida</taxon>
        <taxon>eudicotyledons</taxon>
        <taxon>Gunneridae</taxon>
        <taxon>Pentapetalae</taxon>
        <taxon>rosids</taxon>
        <taxon>malvids</taxon>
        <taxon>Sapindales</taxon>
        <taxon>Meliaceae</taxon>
        <taxon>Melia</taxon>
    </lineage>
</organism>
<proteinExistence type="predicted"/>
<evidence type="ECO:0000313" key="2">
    <source>
        <dbReference type="Proteomes" id="UP001164539"/>
    </source>
</evidence>
<comment type="caution">
    <text evidence="1">The sequence shown here is derived from an EMBL/GenBank/DDBJ whole genome shotgun (WGS) entry which is preliminary data.</text>
</comment>
<gene>
    <name evidence="1" type="ORF">OWV82_005032</name>
</gene>
<accession>A0ACC1YS82</accession>
<dbReference type="Proteomes" id="UP001164539">
    <property type="component" value="Chromosome 2"/>
</dbReference>
<protein>
    <submittedName>
        <fullName evidence="1">Dynein light chain</fullName>
    </submittedName>
</protein>
<keyword evidence="2" id="KW-1185">Reference proteome</keyword>
<sequence>MFSSNNLLQQLSLFQLSEPVSFLLFSFMDNPQQQCREERRGLEYLSKGRAPHERSAKEEVNLAAASISLNVRLRSSDMPVDMQQRALRFTRSLVDSAPKTPRPNPTHLARALKKEFDLAYGPAWHCVVGKSFGSFVTHSPGGFIYFSIDSLFVLLFKTEVQPVEES</sequence>
<reference evidence="1 2" key="1">
    <citation type="journal article" date="2023" name="Science">
        <title>Complex scaffold remodeling in plant triterpene biosynthesis.</title>
        <authorList>
            <person name="De La Pena R."/>
            <person name="Hodgson H."/>
            <person name="Liu J.C."/>
            <person name="Stephenson M.J."/>
            <person name="Martin A.C."/>
            <person name="Owen C."/>
            <person name="Harkess A."/>
            <person name="Leebens-Mack J."/>
            <person name="Jimenez L.E."/>
            <person name="Osbourn A."/>
            <person name="Sattely E.S."/>
        </authorList>
    </citation>
    <scope>NUCLEOTIDE SEQUENCE [LARGE SCALE GENOMIC DNA]</scope>
    <source>
        <strain evidence="2">cv. JPN11</strain>
        <tissue evidence="1">Leaf</tissue>
    </source>
</reference>
<name>A0ACC1YS82_MELAZ</name>
<evidence type="ECO:0000313" key="1">
    <source>
        <dbReference type="EMBL" id="KAJ4726296.1"/>
    </source>
</evidence>
<dbReference type="EMBL" id="CM051395">
    <property type="protein sequence ID" value="KAJ4726296.1"/>
    <property type="molecule type" value="Genomic_DNA"/>
</dbReference>